<evidence type="ECO:0000256" key="2">
    <source>
        <dbReference type="ARBA" id="ARBA00005675"/>
    </source>
</evidence>
<dbReference type="PANTHER" id="PTHR43294:SF21">
    <property type="entry name" value="CATION TRANSPORTING ATPASE"/>
    <property type="match status" value="1"/>
</dbReference>
<dbReference type="PANTHER" id="PTHR43294">
    <property type="entry name" value="SODIUM/POTASSIUM-TRANSPORTING ATPASE SUBUNIT ALPHA"/>
    <property type="match status" value="1"/>
</dbReference>
<keyword evidence="5" id="KW-0547">Nucleotide-binding</keyword>
<dbReference type="Gene3D" id="2.70.150.10">
    <property type="entry name" value="Calcium-transporting ATPase, cytoplasmic transduction domain A"/>
    <property type="match status" value="1"/>
</dbReference>
<keyword evidence="9 10" id="KW-0472">Membrane</keyword>
<dbReference type="InterPro" id="IPR059000">
    <property type="entry name" value="ATPase_P-type_domA"/>
</dbReference>
<dbReference type="SMART" id="SM00831">
    <property type="entry name" value="Cation_ATPase_N"/>
    <property type="match status" value="1"/>
</dbReference>
<dbReference type="InterPro" id="IPR008250">
    <property type="entry name" value="ATPase_P-typ_transduc_dom_A_sf"/>
</dbReference>
<feature type="transmembrane region" description="Helical" evidence="10">
    <location>
        <begin position="752"/>
        <end position="773"/>
    </location>
</feature>
<dbReference type="Pfam" id="PF13246">
    <property type="entry name" value="Cation_ATPase"/>
    <property type="match status" value="1"/>
</dbReference>
<dbReference type="SFLD" id="SFLDG00002">
    <property type="entry name" value="C1.7:_P-type_atpase_like"/>
    <property type="match status" value="1"/>
</dbReference>
<feature type="transmembrane region" description="Helical" evidence="10">
    <location>
        <begin position="894"/>
        <end position="917"/>
    </location>
</feature>
<dbReference type="InterPro" id="IPR018303">
    <property type="entry name" value="ATPase_P-typ_P_site"/>
</dbReference>
<evidence type="ECO:0000313" key="13">
    <source>
        <dbReference type="Proteomes" id="UP000515377"/>
    </source>
</evidence>
<dbReference type="PROSITE" id="PS00154">
    <property type="entry name" value="ATPASE_E1_E2"/>
    <property type="match status" value="1"/>
</dbReference>
<feature type="transmembrane region" description="Helical" evidence="10">
    <location>
        <begin position="257"/>
        <end position="276"/>
    </location>
</feature>
<protein>
    <submittedName>
        <fullName evidence="12">Cation-translocating P-type ATPase</fullName>
    </submittedName>
</protein>
<dbReference type="InterPro" id="IPR023214">
    <property type="entry name" value="HAD_sf"/>
</dbReference>
<feature type="transmembrane region" description="Helical" evidence="10">
    <location>
        <begin position="712"/>
        <end position="740"/>
    </location>
</feature>
<dbReference type="Gene3D" id="3.40.1110.10">
    <property type="entry name" value="Calcium-transporting ATPase, cytoplasmic domain N"/>
    <property type="match status" value="1"/>
</dbReference>
<evidence type="ECO:0000256" key="6">
    <source>
        <dbReference type="ARBA" id="ARBA00022840"/>
    </source>
</evidence>
<dbReference type="PRINTS" id="PR00120">
    <property type="entry name" value="HATPASE"/>
</dbReference>
<dbReference type="GO" id="GO:0016887">
    <property type="term" value="F:ATP hydrolysis activity"/>
    <property type="evidence" value="ECO:0007669"/>
    <property type="project" value="InterPro"/>
</dbReference>
<dbReference type="SUPFAM" id="SSF81653">
    <property type="entry name" value="Calcium ATPase, transduction domain A"/>
    <property type="match status" value="1"/>
</dbReference>
<dbReference type="GO" id="GO:0005524">
    <property type="term" value="F:ATP binding"/>
    <property type="evidence" value="ECO:0007669"/>
    <property type="project" value="UniProtKB-KW"/>
</dbReference>
<evidence type="ECO:0000256" key="10">
    <source>
        <dbReference type="SAM" id="Phobius"/>
    </source>
</evidence>
<evidence type="ECO:0000259" key="11">
    <source>
        <dbReference type="SMART" id="SM00831"/>
    </source>
</evidence>
<dbReference type="InterPro" id="IPR023298">
    <property type="entry name" value="ATPase_P-typ_TM_dom_sf"/>
</dbReference>
<reference evidence="12 13" key="1">
    <citation type="submission" date="2020-07" db="EMBL/GenBank/DDBJ databases">
        <title>Whole genome sequence of Sphingobium yanoikuyae A3.</title>
        <authorList>
            <person name="Han S.-S."/>
        </authorList>
    </citation>
    <scope>NUCLEOTIDE SEQUENCE [LARGE SCALE GENOMIC DNA]</scope>
    <source>
        <strain evidence="12 13">A3</strain>
    </source>
</reference>
<organism evidence="12 13">
    <name type="scientific">Sphingobium yanoikuyae</name>
    <name type="common">Sphingomonas yanoikuyae</name>
    <dbReference type="NCBI Taxonomy" id="13690"/>
    <lineage>
        <taxon>Bacteria</taxon>
        <taxon>Pseudomonadati</taxon>
        <taxon>Pseudomonadota</taxon>
        <taxon>Alphaproteobacteria</taxon>
        <taxon>Sphingomonadales</taxon>
        <taxon>Sphingomonadaceae</taxon>
        <taxon>Sphingobium</taxon>
    </lineage>
</organism>
<feature type="transmembrane region" description="Helical" evidence="10">
    <location>
        <begin position="90"/>
        <end position="110"/>
    </location>
</feature>
<comment type="subcellular location">
    <subcellularLocation>
        <location evidence="1">Cell membrane</location>
        <topology evidence="1">Multi-pass membrane protein</topology>
    </subcellularLocation>
</comment>
<dbReference type="GO" id="GO:0015662">
    <property type="term" value="F:P-type ion transporter activity"/>
    <property type="evidence" value="ECO:0007669"/>
    <property type="project" value="UniProtKB-ARBA"/>
</dbReference>
<dbReference type="PRINTS" id="PR00119">
    <property type="entry name" value="CATATPASE"/>
</dbReference>
<dbReference type="Gene3D" id="3.40.50.1000">
    <property type="entry name" value="HAD superfamily/HAD-like"/>
    <property type="match status" value="1"/>
</dbReference>
<dbReference type="AlphaFoldDB" id="A0A9X7UEW3"/>
<dbReference type="Pfam" id="PF00689">
    <property type="entry name" value="Cation_ATPase_C"/>
    <property type="match status" value="1"/>
</dbReference>
<dbReference type="InterPro" id="IPR044492">
    <property type="entry name" value="P_typ_ATPase_HD_dom"/>
</dbReference>
<name>A0A9X7UEW3_SPHYA</name>
<dbReference type="SUPFAM" id="SSF56784">
    <property type="entry name" value="HAD-like"/>
    <property type="match status" value="1"/>
</dbReference>
<keyword evidence="4 10" id="KW-0812">Transmembrane</keyword>
<evidence type="ECO:0000256" key="5">
    <source>
        <dbReference type="ARBA" id="ARBA00022741"/>
    </source>
</evidence>
<feature type="transmembrane region" description="Helical" evidence="10">
    <location>
        <begin position="870"/>
        <end position="888"/>
    </location>
</feature>
<dbReference type="InterPro" id="IPR036412">
    <property type="entry name" value="HAD-like_sf"/>
</dbReference>
<dbReference type="EMBL" id="CP060122">
    <property type="protein sequence ID" value="QNG49063.1"/>
    <property type="molecule type" value="Genomic_DNA"/>
</dbReference>
<dbReference type="InterPro" id="IPR023299">
    <property type="entry name" value="ATPase_P-typ_cyto_dom_N"/>
</dbReference>
<feature type="domain" description="Cation-transporting P-type ATPase N-terminal" evidence="11">
    <location>
        <begin position="9"/>
        <end position="83"/>
    </location>
</feature>
<comment type="similarity">
    <text evidence="2">Belongs to the cation transport ATPase (P-type) (TC 3.A.3) family. Type IIA subfamily.</text>
</comment>
<dbReference type="InterPro" id="IPR006068">
    <property type="entry name" value="ATPase_P-typ_cation-transptr_C"/>
</dbReference>
<sequence>MEVAKTTGLPHTQDVAAIVRTVETDAVSGLSSSEARQRLALYGLNELARRKPVPGYRKFLAQFASGLVLLLIVAAAISAVLWWLERDAPVPFEALAILAIVVLNALMGYVQQERADRAAAALRQLTAKSASVVRDGRLVQVPAEELVPGDLLSVEEGETIAADARLLELAGLQVAEAPLTGESLPVAKTLEALPASAQPADRTNMLFSGTAVTSGHGRAIVTATGARTEIGNIAGLLAATRETRTPLQLELDRIGKLLGIAVLAIAAIMIATLFLTREIAGMAAVFEIFILGVALAVAAVPEGLPAIVTVVLSIGVQRMAKRKAIVRSLAAVETLGSADVIATDKTGTLTRNEMTVRQVVTASGTAMISGVGYAPSGEILTSDGRPISGGLRHEVDDLLASGSCANNAGLRQDAGQWIIKGDPTEAALLVAAAKAGLRHEDLQSRLPRVGEVPFTSDRKLMSTVHEGSELGRQTCVFTKGAPDVLLALCDREFVEDRESRLTEDRRRDILETVEQLAAQGLRPLGFARRNDAGNGEQAATCDIERDLVFLGLVGIMDPPREEARLAVTAAHRAGIRVIMITGDHPATARAIGAELGIGTAGAVATGGQVGALRDAELDELVLRTSIFARVAPEHKLRIVEALRRQAHIVGMTGDGVNDAPALKTADIGIAMGITGTDVAKEAADIVLADDNFATIVAAVEEGRAIFANIRKFLSYLLSSNIAEVMTMFLGVLLSGIIGLAGHAQDTLALPLLAVHILWINLITDGAPALALGLDRVDPSVMDRPPRAPAEKVVTPGMWTRIGATGALMALGTLAVFDGALPGGVIEGSGSIAYAQTMAFTTLVFFQLLNAAATHADDNSIFSRQIFSNKWLWLALSLSLLLQLCVVELGPFQAAFSTVSLSLFDWLTCAVAASSILWGREFLLLTRRSMRPAPANLRSRS</sequence>
<dbReference type="InterPro" id="IPR004014">
    <property type="entry name" value="ATPase_P-typ_cation-transptr_N"/>
</dbReference>
<dbReference type="Pfam" id="PF00122">
    <property type="entry name" value="E1-E2_ATPase"/>
    <property type="match status" value="1"/>
</dbReference>
<dbReference type="FunFam" id="3.40.50.1000:FF:000083">
    <property type="entry name" value="Sodium/potassium-transporting ATPase subunit alpha"/>
    <property type="match status" value="1"/>
</dbReference>
<feature type="transmembrane region" description="Helical" evidence="10">
    <location>
        <begin position="831"/>
        <end position="849"/>
    </location>
</feature>
<dbReference type="InterPro" id="IPR001757">
    <property type="entry name" value="P_typ_ATPase"/>
</dbReference>
<dbReference type="SFLD" id="SFLDS00003">
    <property type="entry name" value="Haloacid_Dehalogenase"/>
    <property type="match status" value="1"/>
</dbReference>
<evidence type="ECO:0000256" key="9">
    <source>
        <dbReference type="ARBA" id="ARBA00023136"/>
    </source>
</evidence>
<dbReference type="SUPFAM" id="SSF81665">
    <property type="entry name" value="Calcium ATPase, transmembrane domain M"/>
    <property type="match status" value="1"/>
</dbReference>
<feature type="transmembrane region" description="Helical" evidence="10">
    <location>
        <begin position="288"/>
        <end position="314"/>
    </location>
</feature>
<dbReference type="GO" id="GO:0005886">
    <property type="term" value="C:plasma membrane"/>
    <property type="evidence" value="ECO:0007669"/>
    <property type="project" value="UniProtKB-SubCell"/>
</dbReference>
<evidence type="ECO:0000256" key="3">
    <source>
        <dbReference type="ARBA" id="ARBA00022475"/>
    </source>
</evidence>
<dbReference type="Gene3D" id="1.20.1110.10">
    <property type="entry name" value="Calcium-transporting ATPase, transmembrane domain"/>
    <property type="match status" value="1"/>
</dbReference>
<dbReference type="InterPro" id="IPR050510">
    <property type="entry name" value="Cation_transp_ATPase_P-type"/>
</dbReference>
<evidence type="ECO:0000313" key="12">
    <source>
        <dbReference type="EMBL" id="QNG49063.1"/>
    </source>
</evidence>
<gene>
    <name evidence="12" type="ORF">H3V42_15250</name>
</gene>
<evidence type="ECO:0000256" key="8">
    <source>
        <dbReference type="ARBA" id="ARBA00022989"/>
    </source>
</evidence>
<evidence type="ECO:0000256" key="1">
    <source>
        <dbReference type="ARBA" id="ARBA00004651"/>
    </source>
</evidence>
<evidence type="ECO:0000256" key="7">
    <source>
        <dbReference type="ARBA" id="ARBA00022967"/>
    </source>
</evidence>
<keyword evidence="8 10" id="KW-1133">Transmembrane helix</keyword>
<feature type="transmembrane region" description="Helical" evidence="10">
    <location>
        <begin position="59"/>
        <end position="84"/>
    </location>
</feature>
<dbReference type="NCBIfam" id="TIGR01494">
    <property type="entry name" value="ATPase_P-type"/>
    <property type="match status" value="2"/>
</dbReference>
<proteinExistence type="inferred from homology"/>
<keyword evidence="6" id="KW-0067">ATP-binding</keyword>
<dbReference type="SFLD" id="SFLDF00027">
    <property type="entry name" value="p-type_atpase"/>
    <property type="match status" value="1"/>
</dbReference>
<dbReference type="Proteomes" id="UP000515377">
    <property type="component" value="Chromosome"/>
</dbReference>
<keyword evidence="3" id="KW-1003">Cell membrane</keyword>
<accession>A0A9X7UEW3</accession>
<dbReference type="Pfam" id="PF00690">
    <property type="entry name" value="Cation_ATPase_N"/>
    <property type="match status" value="1"/>
</dbReference>
<dbReference type="SUPFAM" id="SSF81660">
    <property type="entry name" value="Metal cation-transporting ATPase, ATP-binding domain N"/>
    <property type="match status" value="1"/>
</dbReference>
<evidence type="ECO:0000256" key="4">
    <source>
        <dbReference type="ARBA" id="ARBA00022692"/>
    </source>
</evidence>
<keyword evidence="7" id="KW-1278">Translocase</keyword>